<dbReference type="EMBL" id="CAHIKZ030001084">
    <property type="protein sequence ID" value="CAE1251873.1"/>
    <property type="molecule type" value="Genomic_DNA"/>
</dbReference>
<dbReference type="InterPro" id="IPR052654">
    <property type="entry name" value="CS_Sulfotransferase"/>
</dbReference>
<dbReference type="Proteomes" id="UP000597762">
    <property type="component" value="Unassembled WGS sequence"/>
</dbReference>
<proteinExistence type="predicted"/>
<evidence type="ECO:0000313" key="1">
    <source>
        <dbReference type="EMBL" id="CAE1251873.1"/>
    </source>
</evidence>
<gene>
    <name evidence="1" type="ORF">SPHA_27725</name>
</gene>
<reference evidence="1" key="1">
    <citation type="submission" date="2021-01" db="EMBL/GenBank/DDBJ databases">
        <authorList>
            <person name="Li R."/>
            <person name="Bekaert M."/>
        </authorList>
    </citation>
    <scope>NUCLEOTIDE SEQUENCE</scope>
    <source>
        <strain evidence="1">Farmed</strain>
    </source>
</reference>
<dbReference type="SUPFAM" id="SSF52540">
    <property type="entry name" value="P-loop containing nucleoside triphosphate hydrolases"/>
    <property type="match status" value="1"/>
</dbReference>
<accession>A0A812BVI0</accession>
<dbReference type="OrthoDB" id="6149244at2759"/>
<dbReference type="EC" id="2.8.2.33" evidence="1"/>
<dbReference type="InterPro" id="IPR027417">
    <property type="entry name" value="P-loop_NTPase"/>
</dbReference>
<dbReference type="PANTHER" id="PTHR15723:SF0">
    <property type="entry name" value="CARBOHYDRATE SULFOTRANSFERASE 15"/>
    <property type="match status" value="1"/>
</dbReference>
<sequence length="422" mass="50035">MFLPLEKIVQQEKLQNNLDYLESFLRRLTLEDENSVFKSIPKKEVFSLSYSALQVFKNKKSTKDNSSYRIYIPETQTMDPIAAFKSRLYKFEHIKNPCWYEPPFIVPNIIKEMQMLWHGQVFSKEIPTPNMKEVLTDIRTKWFLHRQTKFKCFPYFYIMSSNNCIRNEIVNLLIQHPQIKAPSKIDIDFWPNVRSDNIDSYADNFEIPSNFLAEDKFIITFDASSSTFFQNNQLFNSKGQQKYSTADFIHAFNKNVKIFVFLQNPVTKLYADYLTNENTSNPQQFHDEVIESITMFKKCLQVCKLVECIHQKNFTQTYPVSLHLGIYWVFLERWYHKFSTQQMKLYSIEDALNCKKCLMDNIHSFLSISDFSSKESNPNIFYNCLNPEIPMLKETKIILNAFYSPYNKKLAQITGNTNFLWQ</sequence>
<name>A0A812BVI0_ACAPH</name>
<dbReference type="PANTHER" id="PTHR15723">
    <property type="entry name" value="CARBOHYDRATE SULFOTRANSFERASE 15"/>
    <property type="match status" value="1"/>
</dbReference>
<evidence type="ECO:0000313" key="2">
    <source>
        <dbReference type="Proteomes" id="UP000597762"/>
    </source>
</evidence>
<dbReference type="Gene3D" id="3.40.50.300">
    <property type="entry name" value="P-loop containing nucleotide triphosphate hydrolases"/>
    <property type="match status" value="1"/>
</dbReference>
<keyword evidence="2" id="KW-1185">Reference proteome</keyword>
<dbReference type="AlphaFoldDB" id="A0A812BVI0"/>
<dbReference type="GO" id="GO:0019319">
    <property type="term" value="P:hexose biosynthetic process"/>
    <property type="evidence" value="ECO:0007669"/>
    <property type="project" value="TreeGrafter"/>
</dbReference>
<keyword evidence="1" id="KW-0808">Transferase</keyword>
<organism evidence="1 2">
    <name type="scientific">Acanthosepion pharaonis</name>
    <name type="common">Pharaoh cuttlefish</name>
    <name type="synonym">Sepia pharaonis</name>
    <dbReference type="NCBI Taxonomy" id="158019"/>
    <lineage>
        <taxon>Eukaryota</taxon>
        <taxon>Metazoa</taxon>
        <taxon>Spiralia</taxon>
        <taxon>Lophotrochozoa</taxon>
        <taxon>Mollusca</taxon>
        <taxon>Cephalopoda</taxon>
        <taxon>Coleoidea</taxon>
        <taxon>Decapodiformes</taxon>
        <taxon>Sepiida</taxon>
        <taxon>Sepiina</taxon>
        <taxon>Sepiidae</taxon>
        <taxon>Acanthosepion</taxon>
    </lineage>
</organism>
<protein>
    <submittedName>
        <fullName evidence="1">CHST15</fullName>
        <ecNumber evidence="1">2.8.2.33</ecNumber>
    </submittedName>
</protein>
<dbReference type="GO" id="GO:0050659">
    <property type="term" value="F:N-acetylgalactosamine 4-sulfate 6-O-sulfotransferase activity"/>
    <property type="evidence" value="ECO:0007669"/>
    <property type="project" value="UniProtKB-EC"/>
</dbReference>
<comment type="caution">
    <text evidence="1">The sequence shown here is derived from an EMBL/GenBank/DDBJ whole genome shotgun (WGS) entry which is preliminary data.</text>
</comment>